<reference evidence="2 3" key="1">
    <citation type="submission" date="2019-02" db="EMBL/GenBank/DDBJ databases">
        <authorList>
            <person name="Sun L."/>
            <person name="Pan D."/>
            <person name="Wu X."/>
        </authorList>
    </citation>
    <scope>NUCLEOTIDE SEQUENCE [LARGE SCALE GENOMIC DNA]</scope>
    <source>
        <strain evidence="2 3">JW-1</strain>
    </source>
</reference>
<dbReference type="EMBL" id="CP035806">
    <property type="protein sequence ID" value="QBE49616.1"/>
    <property type="molecule type" value="Genomic_DNA"/>
</dbReference>
<dbReference type="Pfam" id="PF13614">
    <property type="entry name" value="AAA_31"/>
    <property type="match status" value="1"/>
</dbReference>
<dbReference type="InterPro" id="IPR027417">
    <property type="entry name" value="P-loop_NTPase"/>
</dbReference>
<gene>
    <name evidence="2" type="ORF">EVS81_12930</name>
</gene>
<dbReference type="KEGG" id="ltr:EVS81_12930"/>
<feature type="domain" description="AAA" evidence="1">
    <location>
        <begin position="9"/>
        <end position="188"/>
    </location>
</feature>
<dbReference type="InterPro" id="IPR025669">
    <property type="entry name" value="AAA_dom"/>
</dbReference>
<dbReference type="SUPFAM" id="SSF52540">
    <property type="entry name" value="P-loop containing nucleoside triphosphate hydrolases"/>
    <property type="match status" value="1"/>
</dbReference>
<proteinExistence type="predicted"/>
<organism evidence="2 3">
    <name type="scientific">Leucobacter triazinivorans</name>
    <dbReference type="NCBI Taxonomy" id="1784719"/>
    <lineage>
        <taxon>Bacteria</taxon>
        <taxon>Bacillati</taxon>
        <taxon>Actinomycetota</taxon>
        <taxon>Actinomycetes</taxon>
        <taxon>Micrococcales</taxon>
        <taxon>Microbacteriaceae</taxon>
        <taxon>Leucobacter</taxon>
    </lineage>
</organism>
<keyword evidence="3" id="KW-1185">Reference proteome</keyword>
<dbReference type="InterPro" id="IPR050678">
    <property type="entry name" value="DNA_Partitioning_ATPase"/>
</dbReference>
<accession>A0A4P6KGS0</accession>
<evidence type="ECO:0000313" key="2">
    <source>
        <dbReference type="EMBL" id="QBE49616.1"/>
    </source>
</evidence>
<dbReference type="AlphaFoldDB" id="A0A4P6KGS0"/>
<evidence type="ECO:0000259" key="1">
    <source>
        <dbReference type="Pfam" id="PF13614"/>
    </source>
</evidence>
<dbReference type="Gene3D" id="3.40.50.300">
    <property type="entry name" value="P-loop containing nucleotide triphosphate hydrolases"/>
    <property type="match status" value="1"/>
</dbReference>
<dbReference type="PANTHER" id="PTHR13696:SF99">
    <property type="entry name" value="COBYRINIC ACID AC-DIAMIDE SYNTHASE"/>
    <property type="match status" value="1"/>
</dbReference>
<dbReference type="OrthoDB" id="4537985at2"/>
<protein>
    <submittedName>
        <fullName evidence="2">ParA family protein</fullName>
    </submittedName>
</protein>
<dbReference type="PANTHER" id="PTHR13696">
    <property type="entry name" value="P-LOOP CONTAINING NUCLEOSIDE TRIPHOSPHATE HYDROLASE"/>
    <property type="match status" value="1"/>
</dbReference>
<sequence>MKGDTVTARILALCNQKGGVGKSTTTFHLARAAVLAGRSVLAVDLDPQGNLTTSIAAETVEEDQPGLADALSKHADETLRDVIVPGLWPGLDLVPTSGVELGSVRDELVIAGAGRESRLRAALREVADDYDLILIDCAPSLDQLTSNGLTAADGVVVVTHSKLWSANGLTQLLDTIALVREHYNAQLDVAGILINQHEENTVSGRAWLDDLTEAAEARGLRVLTPPVPKRVVIADAVEASKGLDEWGSAEATALSGLYSGHLTTLEGVRA</sequence>
<name>A0A4P6KGS0_9MICO</name>
<dbReference type="Proteomes" id="UP000289260">
    <property type="component" value="Chromosome"/>
</dbReference>
<dbReference type="CDD" id="cd02042">
    <property type="entry name" value="ParAB_family"/>
    <property type="match status" value="1"/>
</dbReference>
<evidence type="ECO:0000313" key="3">
    <source>
        <dbReference type="Proteomes" id="UP000289260"/>
    </source>
</evidence>